<evidence type="ECO:0000313" key="2">
    <source>
        <dbReference type="EMBL" id="WCL94035.1"/>
    </source>
</evidence>
<dbReference type="EMBL" id="CP116810">
    <property type="protein sequence ID" value="WCL94035.1"/>
    <property type="molecule type" value="Genomic_DNA"/>
</dbReference>
<proteinExistence type="predicted"/>
<name>A0AAE9Y812_RHOPA</name>
<evidence type="ECO:0000313" key="3">
    <source>
        <dbReference type="Proteomes" id="UP000001426"/>
    </source>
</evidence>
<dbReference type="AlphaFoldDB" id="A0AAE9Y812"/>
<dbReference type="RefSeq" id="WP_079403147.1">
    <property type="nucleotide sequence ID" value="NZ_CP116810.1"/>
</dbReference>
<reference evidence="2 3" key="1">
    <citation type="journal article" date="2004" name="Nat. Biotechnol.">
        <title>Complete genome sequence of the metabolically versatile photosynthetic bacterium Rhodopseudomonas palustris.</title>
        <authorList>
            <person name="Larimer F.W."/>
            <person name="Chain P."/>
            <person name="Hauser L."/>
            <person name="Lamerdin J."/>
            <person name="Malfatti S."/>
            <person name="Do L."/>
            <person name="Land M.L."/>
            <person name="Pelletier D.A."/>
            <person name="Beatty J.T."/>
            <person name="Lang A.S."/>
            <person name="Tabita F.R."/>
            <person name="Gibson J.L."/>
            <person name="Hanson T.E."/>
            <person name="Bobst C."/>
            <person name="Torres J.L."/>
            <person name="Peres C."/>
            <person name="Harrison F.H."/>
            <person name="Gibson J."/>
            <person name="Harwood C.S."/>
        </authorList>
    </citation>
    <scope>NUCLEOTIDE SEQUENCE [LARGE SCALE GENOMIC DNA]</scope>
    <source>
        <strain evidence="3">ATCC BAA-98 / CGA009</strain>
    </source>
</reference>
<keyword evidence="3" id="KW-1185">Reference proteome</keyword>
<gene>
    <name evidence="2" type="ORF">TX73_019970</name>
</gene>
<protein>
    <submittedName>
        <fullName evidence="2">Uncharacterized protein</fullName>
    </submittedName>
</protein>
<accession>A0AAE9Y812</accession>
<dbReference type="KEGG" id="rpa:TX73_019970"/>
<sequence length="113" mass="12933">MSPSAPHLRYPAETEESLEDPVFKDSHAHQDIELYGNRLRTLSWMMRCVANDPTYQPPKGIDVHDAIELTMEVLDMRAAELDELAERVRRHLNRVAPPKPLPTGAFQRRMGEA</sequence>
<evidence type="ECO:0000256" key="1">
    <source>
        <dbReference type="SAM" id="MobiDB-lite"/>
    </source>
</evidence>
<dbReference type="Proteomes" id="UP000001426">
    <property type="component" value="Chromosome"/>
</dbReference>
<organism evidence="2 3">
    <name type="scientific">Rhodopseudomonas palustris (strain ATCC BAA-98 / CGA009)</name>
    <dbReference type="NCBI Taxonomy" id="258594"/>
    <lineage>
        <taxon>Bacteria</taxon>
        <taxon>Pseudomonadati</taxon>
        <taxon>Pseudomonadota</taxon>
        <taxon>Alphaproteobacteria</taxon>
        <taxon>Hyphomicrobiales</taxon>
        <taxon>Nitrobacteraceae</taxon>
        <taxon>Rhodopseudomonas</taxon>
    </lineage>
</organism>
<feature type="region of interest" description="Disordered" evidence="1">
    <location>
        <begin position="1"/>
        <end position="24"/>
    </location>
</feature>
<dbReference type="GeneID" id="66894966"/>